<name>A0A7J6XEB7_THATH</name>
<dbReference type="Proteomes" id="UP000554482">
    <property type="component" value="Unassembled WGS sequence"/>
</dbReference>
<reference evidence="2 3" key="1">
    <citation type="submission" date="2020-06" db="EMBL/GenBank/DDBJ databases">
        <title>Transcriptomic and genomic resources for Thalictrum thalictroides and T. hernandezii: Facilitating candidate gene discovery in an emerging model plant lineage.</title>
        <authorList>
            <person name="Arias T."/>
            <person name="Riano-Pachon D.M."/>
            <person name="Di Stilio V.S."/>
        </authorList>
    </citation>
    <scope>NUCLEOTIDE SEQUENCE [LARGE SCALE GENOMIC DNA]</scope>
    <source>
        <strain evidence="3">cv. WT478/WT964</strain>
        <tissue evidence="2">Leaves</tissue>
    </source>
</reference>
<accession>A0A7J6XEB7</accession>
<protein>
    <submittedName>
        <fullName evidence="2">Uncharacterized protein</fullName>
    </submittedName>
</protein>
<keyword evidence="3" id="KW-1185">Reference proteome</keyword>
<dbReference type="OrthoDB" id="981939at2759"/>
<dbReference type="AlphaFoldDB" id="A0A7J6XEB7"/>
<evidence type="ECO:0000256" key="1">
    <source>
        <dbReference type="SAM" id="MobiDB-lite"/>
    </source>
</evidence>
<dbReference type="Pfam" id="PF14223">
    <property type="entry name" value="Retrotran_gag_2"/>
    <property type="match status" value="1"/>
</dbReference>
<comment type="caution">
    <text evidence="2">The sequence shown here is derived from an EMBL/GenBank/DDBJ whole genome shotgun (WGS) entry which is preliminary data.</text>
</comment>
<evidence type="ECO:0000313" key="3">
    <source>
        <dbReference type="Proteomes" id="UP000554482"/>
    </source>
</evidence>
<feature type="region of interest" description="Disordered" evidence="1">
    <location>
        <begin position="67"/>
        <end position="93"/>
    </location>
</feature>
<organism evidence="2 3">
    <name type="scientific">Thalictrum thalictroides</name>
    <name type="common">Rue-anemone</name>
    <name type="synonym">Anemone thalictroides</name>
    <dbReference type="NCBI Taxonomy" id="46969"/>
    <lineage>
        <taxon>Eukaryota</taxon>
        <taxon>Viridiplantae</taxon>
        <taxon>Streptophyta</taxon>
        <taxon>Embryophyta</taxon>
        <taxon>Tracheophyta</taxon>
        <taxon>Spermatophyta</taxon>
        <taxon>Magnoliopsida</taxon>
        <taxon>Ranunculales</taxon>
        <taxon>Ranunculaceae</taxon>
        <taxon>Thalictroideae</taxon>
        <taxon>Thalictrum</taxon>
    </lineage>
</organism>
<sequence length="115" mass="13850">MEVMVRDLEEAGMKIPEELQFVILIKSLPESWDKAVNRFMMMNDKNMNYKELVSALRIEGDWRKWKSCEDNDDEEEEEERRRGRGGKKKPFKGLNQCKEEKECNNQYILKILRFD</sequence>
<dbReference type="EMBL" id="JABWDY010001715">
    <property type="protein sequence ID" value="KAF5207205.1"/>
    <property type="molecule type" value="Genomic_DNA"/>
</dbReference>
<evidence type="ECO:0000313" key="2">
    <source>
        <dbReference type="EMBL" id="KAF5207205.1"/>
    </source>
</evidence>
<gene>
    <name evidence="2" type="ORF">FRX31_003206</name>
</gene>
<feature type="compositionally biased region" description="Basic residues" evidence="1">
    <location>
        <begin position="82"/>
        <end position="91"/>
    </location>
</feature>
<proteinExistence type="predicted"/>